<gene>
    <name evidence="3" type="ORF">Pth03_36330</name>
</gene>
<dbReference type="InterPro" id="IPR011055">
    <property type="entry name" value="Dup_hybrid_motif"/>
</dbReference>
<evidence type="ECO:0000313" key="3">
    <source>
        <dbReference type="EMBL" id="GII55244.1"/>
    </source>
</evidence>
<reference evidence="3" key="1">
    <citation type="submission" date="2021-01" db="EMBL/GenBank/DDBJ databases">
        <title>Whole genome shotgun sequence of Planotetraspora thailandica NBRC 104271.</title>
        <authorList>
            <person name="Komaki H."/>
            <person name="Tamura T."/>
        </authorList>
    </citation>
    <scope>NUCLEOTIDE SEQUENCE</scope>
    <source>
        <strain evidence="3">NBRC 104271</strain>
    </source>
</reference>
<comment type="caution">
    <text evidence="3">The sequence shown here is derived from an EMBL/GenBank/DDBJ whole genome shotgun (WGS) entry which is preliminary data.</text>
</comment>
<dbReference type="CDD" id="cd12797">
    <property type="entry name" value="M23_peptidase"/>
    <property type="match status" value="1"/>
</dbReference>
<dbReference type="Proteomes" id="UP000605992">
    <property type="component" value="Unassembled WGS sequence"/>
</dbReference>
<dbReference type="Gene3D" id="2.70.70.10">
    <property type="entry name" value="Glucose Permease (Domain IIA)"/>
    <property type="match status" value="1"/>
</dbReference>
<feature type="domain" description="M23ase beta-sheet core" evidence="2">
    <location>
        <begin position="140"/>
        <end position="208"/>
    </location>
</feature>
<accession>A0A8J3V752</accession>
<dbReference type="EMBL" id="BOOR01000025">
    <property type="protein sequence ID" value="GII55244.1"/>
    <property type="molecule type" value="Genomic_DNA"/>
</dbReference>
<feature type="region of interest" description="Disordered" evidence="1">
    <location>
        <begin position="43"/>
        <end position="78"/>
    </location>
</feature>
<proteinExistence type="predicted"/>
<evidence type="ECO:0000259" key="2">
    <source>
        <dbReference type="Pfam" id="PF01551"/>
    </source>
</evidence>
<name>A0A8J3V752_9ACTN</name>
<keyword evidence="4" id="KW-1185">Reference proteome</keyword>
<dbReference type="InterPro" id="IPR016047">
    <property type="entry name" value="M23ase_b-sheet_dom"/>
</dbReference>
<sequence length="278" mass="29668">MRRSVTKERFSKVNQVEIMRAAKLAVIAGAGCLAVACSGPGSATSAGKPAPETSATVSGTPAAKPPRPAKPAGGRPVRMLPPRVSPYDYVFPIKGCRTTYAHKLLAGLPKSTIWAGKGCLFVSPVDGRIREVNRQDRWRPATDRGPDREGRFLTIAGQDGVVYLGGHLDKIMPGLKPGVSVKAGQPLGSVGNSGNARNTASNLYFAISWPAPPKYWWIRRGMVEPWTFLDAWYDGNRTLSPKPATLAVLQRAGKLPKCTVLCVPKPVDKSADTPGTTA</sequence>
<evidence type="ECO:0000256" key="1">
    <source>
        <dbReference type="SAM" id="MobiDB-lite"/>
    </source>
</evidence>
<dbReference type="Pfam" id="PF01551">
    <property type="entry name" value="Peptidase_M23"/>
    <property type="match status" value="1"/>
</dbReference>
<dbReference type="SUPFAM" id="SSF51261">
    <property type="entry name" value="Duplicated hybrid motif"/>
    <property type="match status" value="1"/>
</dbReference>
<dbReference type="AlphaFoldDB" id="A0A8J3V752"/>
<evidence type="ECO:0000313" key="4">
    <source>
        <dbReference type="Proteomes" id="UP000605992"/>
    </source>
</evidence>
<protein>
    <recommendedName>
        <fullName evidence="2">M23ase beta-sheet core domain-containing protein</fullName>
    </recommendedName>
</protein>
<organism evidence="3 4">
    <name type="scientific">Planotetraspora thailandica</name>
    <dbReference type="NCBI Taxonomy" id="487172"/>
    <lineage>
        <taxon>Bacteria</taxon>
        <taxon>Bacillati</taxon>
        <taxon>Actinomycetota</taxon>
        <taxon>Actinomycetes</taxon>
        <taxon>Streptosporangiales</taxon>
        <taxon>Streptosporangiaceae</taxon>
        <taxon>Planotetraspora</taxon>
    </lineage>
</organism>